<dbReference type="Pfam" id="PF00132">
    <property type="entry name" value="Hexapep"/>
    <property type="match status" value="1"/>
</dbReference>
<dbReference type="InterPro" id="IPR001451">
    <property type="entry name" value="Hexapep"/>
</dbReference>
<dbReference type="EMBL" id="RQXT01000050">
    <property type="protein sequence ID" value="RRH93527.1"/>
    <property type="molecule type" value="Genomic_DNA"/>
</dbReference>
<keyword evidence="6" id="KW-1185">Reference proteome</keyword>
<evidence type="ECO:0000256" key="1">
    <source>
        <dbReference type="ARBA" id="ARBA00007274"/>
    </source>
</evidence>
<evidence type="ECO:0000256" key="2">
    <source>
        <dbReference type="ARBA" id="ARBA00022679"/>
    </source>
</evidence>
<accession>A0A3P3F546</accession>
<dbReference type="PROSITE" id="PS00101">
    <property type="entry name" value="HEXAPEP_TRANSFERASES"/>
    <property type="match status" value="1"/>
</dbReference>
<dbReference type="AlphaFoldDB" id="A0A3P3F546"/>
<dbReference type="PANTHER" id="PTHR43300:SF11">
    <property type="entry name" value="ACETYLTRANSFERASE RV3034C-RELATED"/>
    <property type="match status" value="1"/>
</dbReference>
<dbReference type="OrthoDB" id="9815592at2"/>
<evidence type="ECO:0000313" key="5">
    <source>
        <dbReference type="EMBL" id="RRH93527.1"/>
    </source>
</evidence>
<protein>
    <submittedName>
        <fullName evidence="5">Antibiotic acetyltransferase</fullName>
    </submittedName>
</protein>
<comment type="caution">
    <text evidence="5">The sequence shown here is derived from an EMBL/GenBank/DDBJ whole genome shotgun (WGS) entry which is preliminary data.</text>
</comment>
<gene>
    <name evidence="5" type="ORF">EH240_29330</name>
</gene>
<proteinExistence type="inferred from homology"/>
<evidence type="ECO:0000256" key="4">
    <source>
        <dbReference type="ARBA" id="ARBA00023315"/>
    </source>
</evidence>
<dbReference type="Proteomes" id="UP000273786">
    <property type="component" value="Unassembled WGS sequence"/>
</dbReference>
<evidence type="ECO:0000313" key="6">
    <source>
        <dbReference type="Proteomes" id="UP000273786"/>
    </source>
</evidence>
<dbReference type="SUPFAM" id="SSF51161">
    <property type="entry name" value="Trimeric LpxA-like enzymes"/>
    <property type="match status" value="1"/>
</dbReference>
<organism evidence="5 6">
    <name type="scientific">Mesorhizobium tamadayense</name>
    <dbReference type="NCBI Taxonomy" id="425306"/>
    <lineage>
        <taxon>Bacteria</taxon>
        <taxon>Pseudomonadati</taxon>
        <taxon>Pseudomonadota</taxon>
        <taxon>Alphaproteobacteria</taxon>
        <taxon>Hyphomicrobiales</taxon>
        <taxon>Phyllobacteriaceae</taxon>
        <taxon>Mesorhizobium</taxon>
    </lineage>
</organism>
<sequence length="223" mass="24516">MLEDARSDQYVRTNSVIYSESYRGGAGAWRMSTFSKWLKDVRHKLPENVSVGRHTYDVTWRKVLFASKNTPLRIGAFCSVAREVVFLCAGQHLTDSATSFPIYSRMLDQLDPVANGGRPGGVTVGNDVWIGYGAIILPGVEIGDGAVIGAGAVVTKNVPPYAIVAGSPAREIRYRFSQDIILKLLAIQWWLWDDDKIKSEAALLTGPIETFIEKHFIVSAAAN</sequence>
<evidence type="ECO:0000256" key="3">
    <source>
        <dbReference type="ARBA" id="ARBA00022737"/>
    </source>
</evidence>
<reference evidence="5 6" key="1">
    <citation type="submission" date="2018-11" db="EMBL/GenBank/DDBJ databases">
        <title>the genome of Mesorhizobium tamadayense DSM 28320.</title>
        <authorList>
            <person name="Gao J."/>
        </authorList>
    </citation>
    <scope>NUCLEOTIDE SEQUENCE [LARGE SCALE GENOMIC DNA]</scope>
    <source>
        <strain evidence="5 6">DSM 28320</strain>
    </source>
</reference>
<dbReference type="GO" id="GO:0016746">
    <property type="term" value="F:acyltransferase activity"/>
    <property type="evidence" value="ECO:0007669"/>
    <property type="project" value="UniProtKB-KW"/>
</dbReference>
<keyword evidence="2 5" id="KW-0808">Transferase</keyword>
<keyword evidence="3" id="KW-0677">Repeat</keyword>
<dbReference type="Gene3D" id="2.160.10.10">
    <property type="entry name" value="Hexapeptide repeat proteins"/>
    <property type="match status" value="1"/>
</dbReference>
<dbReference type="InterPro" id="IPR018357">
    <property type="entry name" value="Hexapep_transf_CS"/>
</dbReference>
<dbReference type="PANTHER" id="PTHR43300">
    <property type="entry name" value="ACETYLTRANSFERASE"/>
    <property type="match status" value="1"/>
</dbReference>
<dbReference type="InterPro" id="IPR050179">
    <property type="entry name" value="Trans_hexapeptide_repeat"/>
</dbReference>
<keyword evidence="4" id="KW-0012">Acyltransferase</keyword>
<dbReference type="InterPro" id="IPR011004">
    <property type="entry name" value="Trimer_LpxA-like_sf"/>
</dbReference>
<dbReference type="CDD" id="cd03349">
    <property type="entry name" value="LbH_XAT"/>
    <property type="match status" value="1"/>
</dbReference>
<comment type="similarity">
    <text evidence="1">Belongs to the transferase hexapeptide repeat family.</text>
</comment>
<name>A0A3P3F546_9HYPH</name>